<evidence type="ECO:0000313" key="3">
    <source>
        <dbReference type="Proteomes" id="UP001220010"/>
    </source>
</evidence>
<feature type="region of interest" description="Disordered" evidence="1">
    <location>
        <begin position="35"/>
        <end position="55"/>
    </location>
</feature>
<gene>
    <name evidence="2" type="ORF">P0O15_08875</name>
</gene>
<protein>
    <submittedName>
        <fullName evidence="2">Uncharacterized protein</fullName>
    </submittedName>
</protein>
<dbReference type="RefSeq" id="WP_316967009.1">
    <property type="nucleotide sequence ID" value="NZ_JARFPK010000033.1"/>
</dbReference>
<dbReference type="EMBL" id="JARFPK010000033">
    <property type="protein sequence ID" value="MDF0591272.1"/>
    <property type="molecule type" value="Genomic_DNA"/>
</dbReference>
<proteinExistence type="predicted"/>
<organism evidence="2 3">
    <name type="scientific">Candidatus Methanocrinis natronophilus</name>
    <dbReference type="NCBI Taxonomy" id="3033396"/>
    <lineage>
        <taxon>Archaea</taxon>
        <taxon>Methanobacteriati</taxon>
        <taxon>Methanobacteriota</taxon>
        <taxon>Stenosarchaea group</taxon>
        <taxon>Methanomicrobia</taxon>
        <taxon>Methanotrichales</taxon>
        <taxon>Methanotrichaceae</taxon>
        <taxon>Methanocrinis</taxon>
    </lineage>
</organism>
<comment type="caution">
    <text evidence="2">The sequence shown here is derived from an EMBL/GenBank/DDBJ whole genome shotgun (WGS) entry which is preliminary data.</text>
</comment>
<dbReference type="Proteomes" id="UP001220010">
    <property type="component" value="Unassembled WGS sequence"/>
</dbReference>
<name>A0ABT5X9B4_9EURY</name>
<evidence type="ECO:0000313" key="2">
    <source>
        <dbReference type="EMBL" id="MDF0591272.1"/>
    </source>
</evidence>
<accession>A0ABT5X9B4</accession>
<evidence type="ECO:0000256" key="1">
    <source>
        <dbReference type="SAM" id="MobiDB-lite"/>
    </source>
</evidence>
<keyword evidence="3" id="KW-1185">Reference proteome</keyword>
<reference evidence="2 3" key="1">
    <citation type="submission" date="2023-03" db="EMBL/GenBank/DDBJ databases">
        <title>WGS of Methanotrichaceae archaeon Mx.</title>
        <authorList>
            <person name="Sorokin D.Y."/>
            <person name="Merkel A.Y."/>
        </authorList>
    </citation>
    <scope>NUCLEOTIDE SEQUENCE [LARGE SCALE GENOMIC DNA]</scope>
    <source>
        <strain evidence="2 3">Mx</strain>
    </source>
</reference>
<sequence>MAGGGVAGWLKTRRIPPALARDMLKEKRSLDEIREEIGKSAGRTTRGGMILGDER</sequence>